<evidence type="ECO:0000256" key="2">
    <source>
        <dbReference type="ARBA" id="ARBA00012438"/>
    </source>
</evidence>
<dbReference type="Proteomes" id="UP000306562">
    <property type="component" value="Chromosome"/>
</dbReference>
<keyword evidence="3" id="KW-0597">Phosphoprotein</keyword>
<dbReference type="CDD" id="cd00075">
    <property type="entry name" value="HATPase"/>
    <property type="match status" value="1"/>
</dbReference>
<dbReference type="PANTHER" id="PTHR43547">
    <property type="entry name" value="TWO-COMPONENT HISTIDINE KINASE"/>
    <property type="match status" value="1"/>
</dbReference>
<feature type="domain" description="Histidine kinase" evidence="4">
    <location>
        <begin position="123"/>
        <end position="339"/>
    </location>
</feature>
<sequence>MSKISGENEREKANAAHELFLLGQKTVEARAVLAALQQQLNDASSLLVDTQQVEKVMQANQQLVLAILLAQSDAVTPPRLGELHLYQELREANAQLVIAALSAQDLQATAERALSQHKGILAMVAHELRNPLTPISMIAERMVRLPSDQLPRMRELIESQVQHISQLVDDLLDVSRVSTGKLRINLRDVDMMQVILAAVDACRPVMSARQQYFDIHLPHGILMVNGDPVRLSQILHNLLANAAKYTPAAGKIKLIVTVEHEVLKIRISDNGIGVTAKALPFIFDPYVQDSHAIGFNGAGLGIGLTVVRELVEAHGGTVTGMSEGSGKGSEFVVSLPLVATFAAC</sequence>
<reference evidence="5 6" key="1">
    <citation type="submission" date="2019-05" db="EMBL/GenBank/DDBJ databases">
        <authorList>
            <consortium name="Pathogen Informatics"/>
        </authorList>
    </citation>
    <scope>NUCLEOTIDE SEQUENCE [LARGE SCALE GENOMIC DNA]</scope>
    <source>
        <strain evidence="5 6">NCTC10696</strain>
    </source>
</reference>
<dbReference type="Pfam" id="PF00512">
    <property type="entry name" value="HisKA"/>
    <property type="match status" value="1"/>
</dbReference>
<dbReference type="InterPro" id="IPR004358">
    <property type="entry name" value="Sig_transdc_His_kin-like_C"/>
</dbReference>
<dbReference type="AlphaFoldDB" id="A0AAX3I183"/>
<protein>
    <recommendedName>
        <fullName evidence="2">histidine kinase</fullName>
        <ecNumber evidence="2">2.7.13.3</ecNumber>
    </recommendedName>
</protein>
<dbReference type="CDD" id="cd00082">
    <property type="entry name" value="HisKA"/>
    <property type="match status" value="1"/>
</dbReference>
<dbReference type="InterPro" id="IPR003661">
    <property type="entry name" value="HisK_dim/P_dom"/>
</dbReference>
<dbReference type="GO" id="GO:0000155">
    <property type="term" value="F:phosphorelay sensor kinase activity"/>
    <property type="evidence" value="ECO:0007669"/>
    <property type="project" value="InterPro"/>
</dbReference>
<organism evidence="5 6">
    <name type="scientific">Pseudomonas synxantha</name>
    <dbReference type="NCBI Taxonomy" id="47883"/>
    <lineage>
        <taxon>Bacteria</taxon>
        <taxon>Pseudomonadati</taxon>
        <taxon>Pseudomonadota</taxon>
        <taxon>Gammaproteobacteria</taxon>
        <taxon>Pseudomonadales</taxon>
        <taxon>Pseudomonadaceae</taxon>
        <taxon>Pseudomonas</taxon>
    </lineage>
</organism>
<dbReference type="Pfam" id="PF02518">
    <property type="entry name" value="HATPase_c"/>
    <property type="match status" value="1"/>
</dbReference>
<dbReference type="SUPFAM" id="SSF55874">
    <property type="entry name" value="ATPase domain of HSP90 chaperone/DNA topoisomerase II/histidine kinase"/>
    <property type="match status" value="1"/>
</dbReference>
<dbReference type="Gene3D" id="3.30.565.10">
    <property type="entry name" value="Histidine kinase-like ATPase, C-terminal domain"/>
    <property type="match status" value="1"/>
</dbReference>
<evidence type="ECO:0000259" key="4">
    <source>
        <dbReference type="PROSITE" id="PS50109"/>
    </source>
</evidence>
<dbReference type="InterPro" id="IPR005467">
    <property type="entry name" value="His_kinase_dom"/>
</dbReference>
<dbReference type="EMBL" id="LR590482">
    <property type="protein sequence ID" value="VTQ90486.1"/>
    <property type="molecule type" value="Genomic_DNA"/>
</dbReference>
<evidence type="ECO:0000256" key="1">
    <source>
        <dbReference type="ARBA" id="ARBA00000085"/>
    </source>
</evidence>
<comment type="catalytic activity">
    <reaction evidence="1">
        <text>ATP + protein L-histidine = ADP + protein N-phospho-L-histidine.</text>
        <dbReference type="EC" id="2.7.13.3"/>
    </reaction>
</comment>
<dbReference type="RefSeq" id="WP_057024843.1">
    <property type="nucleotide sequence ID" value="NZ_CBCSGQ010000011.1"/>
</dbReference>
<dbReference type="InterPro" id="IPR036097">
    <property type="entry name" value="HisK_dim/P_sf"/>
</dbReference>
<proteinExistence type="predicted"/>
<dbReference type="Gene3D" id="1.10.287.130">
    <property type="match status" value="1"/>
</dbReference>
<gene>
    <name evidence="5" type="primary">rcsC_1</name>
    <name evidence="5" type="ORF">NCTC10696_00754</name>
</gene>
<dbReference type="SMART" id="SM00387">
    <property type="entry name" value="HATPase_c"/>
    <property type="match status" value="1"/>
</dbReference>
<dbReference type="PROSITE" id="PS50109">
    <property type="entry name" value="HIS_KIN"/>
    <property type="match status" value="1"/>
</dbReference>
<dbReference type="InterPro" id="IPR036890">
    <property type="entry name" value="HATPase_C_sf"/>
</dbReference>
<dbReference type="SMART" id="SM00388">
    <property type="entry name" value="HisKA"/>
    <property type="match status" value="1"/>
</dbReference>
<evidence type="ECO:0000313" key="6">
    <source>
        <dbReference type="Proteomes" id="UP000306562"/>
    </source>
</evidence>
<dbReference type="InterPro" id="IPR003594">
    <property type="entry name" value="HATPase_dom"/>
</dbReference>
<evidence type="ECO:0000313" key="5">
    <source>
        <dbReference type="EMBL" id="VTQ90486.1"/>
    </source>
</evidence>
<dbReference type="EC" id="2.7.13.3" evidence="2"/>
<keyword evidence="5" id="KW-0808">Transferase</keyword>
<dbReference type="PRINTS" id="PR00344">
    <property type="entry name" value="BCTRLSENSOR"/>
</dbReference>
<name>A0AAX3I183_9PSED</name>
<dbReference type="GeneID" id="61828562"/>
<evidence type="ECO:0000256" key="3">
    <source>
        <dbReference type="ARBA" id="ARBA00022553"/>
    </source>
</evidence>
<accession>A0AAX3I183</accession>
<dbReference type="SUPFAM" id="SSF47384">
    <property type="entry name" value="Homodimeric domain of signal transducing histidine kinase"/>
    <property type="match status" value="1"/>
</dbReference>
<dbReference type="PANTHER" id="PTHR43547:SF2">
    <property type="entry name" value="HYBRID SIGNAL TRANSDUCTION HISTIDINE KINASE C"/>
    <property type="match status" value="1"/>
</dbReference>